<reference evidence="1 2" key="1">
    <citation type="submission" date="2012-10" db="EMBL/GenBank/DDBJ databases">
        <authorList>
            <person name="Zafar N."/>
            <person name="Inman J."/>
            <person name="Hall N."/>
            <person name="Lorenzi H."/>
            <person name="Caler E."/>
        </authorList>
    </citation>
    <scope>NUCLEOTIDE SEQUENCE [LARGE SCALE GENOMIC DNA]</scope>
    <source>
        <strain evidence="1 2">IP1</strain>
    </source>
</reference>
<protein>
    <submittedName>
        <fullName evidence="1">Uncharacterized protein</fullName>
    </submittedName>
</protein>
<dbReference type="RefSeq" id="XP_004255912.1">
    <property type="nucleotide sequence ID" value="XM_004255864.1"/>
</dbReference>
<dbReference type="Proteomes" id="UP000014680">
    <property type="component" value="Unassembled WGS sequence"/>
</dbReference>
<dbReference type="KEGG" id="eiv:EIN_484830"/>
<dbReference type="GeneID" id="14888146"/>
<evidence type="ECO:0000313" key="1">
    <source>
        <dbReference type="EMBL" id="ELP89141.1"/>
    </source>
</evidence>
<gene>
    <name evidence="1" type="ORF">EIN_484830</name>
</gene>
<dbReference type="EMBL" id="KB206670">
    <property type="protein sequence ID" value="ELP89141.1"/>
    <property type="molecule type" value="Genomic_DNA"/>
</dbReference>
<accession>A0A0A1U4G1</accession>
<name>A0A0A1U4G1_ENTIV</name>
<dbReference type="VEuPathDB" id="AmoebaDB:EIN_484830"/>
<keyword evidence="2" id="KW-1185">Reference proteome</keyword>
<organism evidence="1 2">
    <name type="scientific">Entamoeba invadens IP1</name>
    <dbReference type="NCBI Taxonomy" id="370355"/>
    <lineage>
        <taxon>Eukaryota</taxon>
        <taxon>Amoebozoa</taxon>
        <taxon>Evosea</taxon>
        <taxon>Archamoebae</taxon>
        <taxon>Mastigamoebida</taxon>
        <taxon>Entamoebidae</taxon>
        <taxon>Entamoeba</taxon>
    </lineage>
</organism>
<sequence length="218" mass="25674">MSNGIIDFSKYIAFSYVPLEEDEMKFRLDVDFICPPDFDIDNVCLGLYCFRRFKLKNYTSLLPLQKEQQQYQFPINLPDGFYDVKILRMEGLKYLELYTEKKIHVTKVPALQISANFLPQKSVLSVTLNHSPFKGDYFGVFFSSTDSMREKHMIDHTKHFFSSAKKECFFRVNSDFFEKGKEYEIRYFRGDCSIEAINYVTKWDITFIPSAISNTFSV</sequence>
<evidence type="ECO:0000313" key="2">
    <source>
        <dbReference type="Proteomes" id="UP000014680"/>
    </source>
</evidence>
<dbReference type="AlphaFoldDB" id="A0A0A1U4G1"/>
<proteinExistence type="predicted"/>